<dbReference type="InterPro" id="IPR003018">
    <property type="entry name" value="GAF"/>
</dbReference>
<protein>
    <recommendedName>
        <fullName evidence="6">ANTAR domain-containing protein</fullName>
    </recommendedName>
</protein>
<name>A0A6I8LKU5_9PSEU</name>
<keyword evidence="4" id="KW-0804">Transcription</keyword>
<evidence type="ECO:0000313" key="8">
    <source>
        <dbReference type="Proteomes" id="UP000399805"/>
    </source>
</evidence>
<dbReference type="SUPFAM" id="SSF52172">
    <property type="entry name" value="CheY-like"/>
    <property type="match status" value="1"/>
</dbReference>
<proteinExistence type="predicted"/>
<reference evidence="7 8" key="1">
    <citation type="submission" date="2019-09" db="EMBL/GenBank/DDBJ databases">
        <authorList>
            <person name="Leyn A S."/>
        </authorList>
    </citation>
    <scope>NUCLEOTIDE SEQUENCE [LARGE SCALE GENOMIC DNA]</scope>
    <source>
        <strain evidence="7">AA231_1</strain>
    </source>
</reference>
<feature type="compositionally biased region" description="Basic and acidic residues" evidence="5">
    <location>
        <begin position="37"/>
        <end position="54"/>
    </location>
</feature>
<dbReference type="InterPro" id="IPR005561">
    <property type="entry name" value="ANTAR"/>
</dbReference>
<dbReference type="Pfam" id="PF03861">
    <property type="entry name" value="ANTAR"/>
    <property type="match status" value="1"/>
</dbReference>
<keyword evidence="3" id="KW-0805">Transcription regulation</keyword>
<dbReference type="SMART" id="SM01012">
    <property type="entry name" value="ANTAR"/>
    <property type="match status" value="1"/>
</dbReference>
<dbReference type="InterPro" id="IPR011006">
    <property type="entry name" value="CheY-like_superfamily"/>
</dbReference>
<evidence type="ECO:0000313" key="7">
    <source>
        <dbReference type="EMBL" id="VVJ17553.1"/>
    </source>
</evidence>
<accession>A0A6I8LKU5</accession>
<dbReference type="SUPFAM" id="SSF55781">
    <property type="entry name" value="GAF domain-like"/>
    <property type="match status" value="1"/>
</dbReference>
<evidence type="ECO:0000256" key="3">
    <source>
        <dbReference type="ARBA" id="ARBA00023015"/>
    </source>
</evidence>
<dbReference type="GO" id="GO:0016301">
    <property type="term" value="F:kinase activity"/>
    <property type="evidence" value="ECO:0007669"/>
    <property type="project" value="UniProtKB-KW"/>
</dbReference>
<dbReference type="EMBL" id="CABVGP010000001">
    <property type="protein sequence ID" value="VVJ17553.1"/>
    <property type="molecule type" value="Genomic_DNA"/>
</dbReference>
<keyword evidence="1" id="KW-0808">Transferase</keyword>
<feature type="compositionally biased region" description="Pro residues" evidence="5">
    <location>
        <begin position="1"/>
        <end position="10"/>
    </location>
</feature>
<feature type="compositionally biased region" description="Polar residues" evidence="5">
    <location>
        <begin position="16"/>
        <end position="26"/>
    </location>
</feature>
<organism evidence="7 8">
    <name type="scientific">Amycolatopsis camponoti</name>
    <dbReference type="NCBI Taxonomy" id="2606593"/>
    <lineage>
        <taxon>Bacteria</taxon>
        <taxon>Bacillati</taxon>
        <taxon>Actinomycetota</taxon>
        <taxon>Actinomycetes</taxon>
        <taxon>Pseudonocardiales</taxon>
        <taxon>Pseudonocardiaceae</taxon>
        <taxon>Amycolatopsis</taxon>
    </lineage>
</organism>
<dbReference type="PROSITE" id="PS50921">
    <property type="entry name" value="ANTAR"/>
    <property type="match status" value="1"/>
</dbReference>
<dbReference type="AlphaFoldDB" id="A0A6I8LKU5"/>
<evidence type="ECO:0000256" key="2">
    <source>
        <dbReference type="ARBA" id="ARBA00022777"/>
    </source>
</evidence>
<keyword evidence="2" id="KW-0418">Kinase</keyword>
<evidence type="ECO:0000259" key="6">
    <source>
        <dbReference type="PROSITE" id="PS50921"/>
    </source>
</evidence>
<gene>
    <name evidence="7" type="ORF">AA23TX_02574</name>
</gene>
<dbReference type="Proteomes" id="UP000399805">
    <property type="component" value="Unassembled WGS sequence"/>
</dbReference>
<sequence length="316" mass="33639">MSQQPAPPPGLGASESLITSVATGTTGVDPVPGPRATTEKDSDMSDVDKQTDVGWEADRARFRADPAGDGWDRCPLPEDGPLAHHFGALAGTLLEAETLHEAMRQVVVAALRIVPEADLASITLRSPDGGFHTAVSTDETAEELDRIQYLTGEGPCVAAAEHRGPGHALTDDLARSAEFPEFGPRAADLGFGSLLATTLLTERDSEREPGAINLYSRRRGAFGDGAVDHALVLSAHASVALAGTAAHTAAALREEQLRRAIDSRDVIGQAKGILMNRRGVSADEAFDILRRTSQELNVKLSRLAHTLTERHQELDR</sequence>
<dbReference type="Gene3D" id="1.10.10.10">
    <property type="entry name" value="Winged helix-like DNA-binding domain superfamily/Winged helix DNA-binding domain"/>
    <property type="match status" value="1"/>
</dbReference>
<dbReference type="InterPro" id="IPR036388">
    <property type="entry name" value="WH-like_DNA-bd_sf"/>
</dbReference>
<dbReference type="Pfam" id="PF13185">
    <property type="entry name" value="GAF_2"/>
    <property type="match status" value="1"/>
</dbReference>
<dbReference type="Gene3D" id="3.30.450.40">
    <property type="match status" value="1"/>
</dbReference>
<feature type="domain" description="ANTAR" evidence="6">
    <location>
        <begin position="247"/>
        <end position="308"/>
    </location>
</feature>
<dbReference type="InterPro" id="IPR029016">
    <property type="entry name" value="GAF-like_dom_sf"/>
</dbReference>
<evidence type="ECO:0000256" key="1">
    <source>
        <dbReference type="ARBA" id="ARBA00022679"/>
    </source>
</evidence>
<keyword evidence="8" id="KW-1185">Reference proteome</keyword>
<evidence type="ECO:0000256" key="5">
    <source>
        <dbReference type="SAM" id="MobiDB-lite"/>
    </source>
</evidence>
<dbReference type="GO" id="GO:0003723">
    <property type="term" value="F:RNA binding"/>
    <property type="evidence" value="ECO:0007669"/>
    <property type="project" value="InterPro"/>
</dbReference>
<feature type="region of interest" description="Disordered" evidence="5">
    <location>
        <begin position="1"/>
        <end position="54"/>
    </location>
</feature>
<evidence type="ECO:0000256" key="4">
    <source>
        <dbReference type="ARBA" id="ARBA00023163"/>
    </source>
</evidence>